<evidence type="ECO:0000259" key="6">
    <source>
        <dbReference type="SMART" id="SM00965"/>
    </source>
</evidence>
<protein>
    <recommendedName>
        <fullName evidence="6">Secretin/TonB short N-terminal domain-containing protein</fullName>
    </recommendedName>
</protein>
<evidence type="ECO:0000256" key="5">
    <source>
        <dbReference type="ARBA" id="ARBA00023237"/>
    </source>
</evidence>
<dbReference type="PANTHER" id="PTHR30332">
    <property type="entry name" value="PROBABLE GENERAL SECRETION PATHWAY PROTEIN D"/>
    <property type="match status" value="1"/>
</dbReference>
<evidence type="ECO:0000256" key="4">
    <source>
        <dbReference type="ARBA" id="ARBA00023136"/>
    </source>
</evidence>
<evidence type="ECO:0000256" key="2">
    <source>
        <dbReference type="ARBA" id="ARBA00022448"/>
    </source>
</evidence>
<comment type="subcellular location">
    <subcellularLocation>
        <location evidence="1">Membrane</location>
    </subcellularLocation>
</comment>
<dbReference type="GO" id="GO:0019867">
    <property type="term" value="C:outer membrane"/>
    <property type="evidence" value="ECO:0007669"/>
    <property type="project" value="InterPro"/>
</dbReference>
<reference evidence="7" key="1">
    <citation type="submission" date="2018-05" db="EMBL/GenBank/DDBJ databases">
        <authorList>
            <person name="Lanie J.A."/>
            <person name="Ng W.-L."/>
            <person name="Kazmierczak K.M."/>
            <person name="Andrzejewski T.M."/>
            <person name="Davidsen T.M."/>
            <person name="Wayne K.J."/>
            <person name="Tettelin H."/>
            <person name="Glass J.I."/>
            <person name="Rusch D."/>
            <person name="Podicherti R."/>
            <person name="Tsui H.-C.T."/>
            <person name="Winkler M.E."/>
        </authorList>
    </citation>
    <scope>NUCLEOTIDE SEQUENCE</scope>
</reference>
<dbReference type="InterPro" id="IPR038591">
    <property type="entry name" value="NolW-like_sf"/>
</dbReference>
<dbReference type="PRINTS" id="PR00811">
    <property type="entry name" value="BCTERIALGSPD"/>
</dbReference>
<dbReference type="AlphaFoldDB" id="A0A381RNV3"/>
<dbReference type="Gene3D" id="3.30.1370.130">
    <property type="match status" value="1"/>
</dbReference>
<dbReference type="GO" id="GO:0015627">
    <property type="term" value="C:type II protein secretion system complex"/>
    <property type="evidence" value="ECO:0007669"/>
    <property type="project" value="TreeGrafter"/>
</dbReference>
<proteinExistence type="predicted"/>
<feature type="domain" description="Secretin/TonB short N-terminal" evidence="6">
    <location>
        <begin position="205"/>
        <end position="253"/>
    </location>
</feature>
<dbReference type="PROSITE" id="PS00875">
    <property type="entry name" value="T2SP_D"/>
    <property type="match status" value="1"/>
</dbReference>
<dbReference type="InterPro" id="IPR011662">
    <property type="entry name" value="Secretin/TonB_short_N"/>
</dbReference>
<dbReference type="GO" id="GO:0009306">
    <property type="term" value="P:protein secretion"/>
    <property type="evidence" value="ECO:0007669"/>
    <property type="project" value="InterPro"/>
</dbReference>
<dbReference type="InterPro" id="IPR050810">
    <property type="entry name" value="Bact_Secretion_Sys_Channel"/>
</dbReference>
<keyword evidence="4" id="KW-0472">Membrane</keyword>
<evidence type="ECO:0000313" key="7">
    <source>
        <dbReference type="EMBL" id="SUZ92638.1"/>
    </source>
</evidence>
<name>A0A381RNV3_9ZZZZ</name>
<organism evidence="7">
    <name type="scientific">marine metagenome</name>
    <dbReference type="NCBI Taxonomy" id="408172"/>
    <lineage>
        <taxon>unclassified sequences</taxon>
        <taxon>metagenomes</taxon>
        <taxon>ecological metagenomes</taxon>
    </lineage>
</organism>
<accession>A0A381RNV3</accession>
<keyword evidence="5" id="KW-0998">Cell outer membrane</keyword>
<dbReference type="SMART" id="SM00965">
    <property type="entry name" value="STN"/>
    <property type="match status" value="1"/>
</dbReference>
<evidence type="ECO:0000256" key="1">
    <source>
        <dbReference type="ARBA" id="ARBA00004370"/>
    </source>
</evidence>
<sequence>MKHTSLSIKLCLFMLSTSLVIGQWKLPGRKSDGAVKIKKKETKLLPELLDIYTTEEDSSFMLVMEFTNANIEYITSETFAPPSVTLSISRVKWERGNFTKKSSHSPLFHYTVMVPRNSNQQEIKNTLQVRMGFTRVPDYKLKLEPANPKSPKHKLKVIWQKGKTDKPVSKYVFPSRRLPESRVTMNFRGAQLVNVVRLLASQDNLNLILSGDIKGELTLTLEDVSLETALDAILHVNKYEWFLQDNIIIVQPMTGQRVMSGELTTRIYRLSYIKGTTLTAAVEEALTDRGKIKALSSTQSTEDSGGEQDILMITDIPSNFDLIDSIVKSLDVEGDQINIAVKFIETTLKHDETIGINWNLRETMYIPGGGEADTTTTIKLGHLKIPGETMSFATLTAPVVSAMLDLLANDGDTKLLQEPQVTTMSNSSANIVVGTTIPVLVPQGEGSVFGSNPYTYEEQSINVSLNVLPRVNSQDVISMKIDAVVQAVVGYVGAEQRPMVSTRSTNTNVRVANGETLLIGGLIFDNDLESMSKMPFLGDLPFLKKLFRYRNTEREQRELLIFITPTVISASI</sequence>
<dbReference type="Pfam" id="PF00263">
    <property type="entry name" value="Secretin"/>
    <property type="match status" value="1"/>
</dbReference>
<keyword evidence="3" id="KW-0732">Signal</keyword>
<keyword evidence="2" id="KW-0813">Transport</keyword>
<dbReference type="InterPro" id="IPR004846">
    <property type="entry name" value="T2SS/T3SS_dom"/>
</dbReference>
<gene>
    <name evidence="7" type="ORF">METZ01_LOCUS45492</name>
</gene>
<evidence type="ECO:0000256" key="3">
    <source>
        <dbReference type="ARBA" id="ARBA00022729"/>
    </source>
</evidence>
<dbReference type="PANTHER" id="PTHR30332:SF24">
    <property type="entry name" value="SECRETIN GSPD-RELATED"/>
    <property type="match status" value="1"/>
</dbReference>
<dbReference type="InterPro" id="IPR001775">
    <property type="entry name" value="GspD/PilQ"/>
</dbReference>
<dbReference type="PRINTS" id="PR01032">
    <property type="entry name" value="PHAGEIV"/>
</dbReference>
<dbReference type="InterPro" id="IPR004845">
    <property type="entry name" value="T2SS_GspD_CS"/>
</dbReference>
<dbReference type="Gene3D" id="3.30.1370.120">
    <property type="match status" value="1"/>
</dbReference>
<dbReference type="EMBL" id="UINC01002076">
    <property type="protein sequence ID" value="SUZ92638.1"/>
    <property type="molecule type" value="Genomic_DNA"/>
</dbReference>